<sequence length="1341" mass="150888">MTDSNIQANQTERKFPFCSVMLYRFISVPFRSCEKRILLYDYPTPLDETLTRHFDDNVHLFHWQPVYMIHFFLSLSSMLMSSKFQTKYGIRRVFFTCWRDEGIVRLTILTEKKFAGDRSTQKSMKVRTFNLKSKPVANRYMLSSEERKFMELLSSGRADGSIDDALSKYVVDLYKNEQALEGIDITEYPADYAVYTVNQEKIYKNDKPGPHTRIRMKFLQSYYSHKLPDDAAVEKFKSVFTGPGGLSDLFKEMMLSDGVLAECAFAHAPLFLLSYSYPTDINVNQRLSSSGDVSSVDMTILTRPKSTYSNGAPNDVPIICSFRESRAAPIKPDEAPRGLSLTGHIGGMSVSLFKKVVDTSFGSQTERCDIVHDLFHAVREGVPEQVDIGERAPEEDIGEEAAQQADMQPQFLKLIEGELEKIRPSSREYKLSEKNYLSRYFAGWIASSNHEATRCSQLLSKSGNNERSRFFLENYGQKMISKSKLRNILLIVKEEQMLEKHTLPEAELDEAYDVRYKQLKDDDTLVLNIYQEYVHTKEEFAVVDYDQDFTRYRVMYSFTKSEDVLKSHDVVQIPTTPVKNILNHLTAHGQVLRINFKALLDDNPNQKMMDIVRSANNEMQLQPNDLFFQFVVAKNDYALKGRLLDREQLTKCASRVRRSSASVCESGWTDDVEIMKEIKNKEGELEVVGKGKYGKSPNQMSIAKGSISPKAIESLKKVSKIGGYFMLGFMVRDIVSDAVNKHYGAMAKDIGFLVAAVSAPTLGELAEVSGSALVASGAEVSGNALKFVGFGLKRAISLYVFADFVENAIAYAHDTNNTEAAMSMAIDGAFVAIDLLTIAAESFGVLAFMGPLGEIAGVILLVGLNIYQTVEKLGSGSDLVNGYQEKPNIFQMADGVKNITAGRKNDVFILTHGLINGMLDASEGFDVLDLSSLTFDSLEITENMLEIITFFEKNHLLVKNFEMIILPQQDNFRGRINVLVGCEILKIVSHGEADFVIPADDCANQNIKLAFNDGSMVMFNGTFTVSATLSTNLTIKEIEHVYTEALERLGLLMVAHSFTDDETITISHGKIEVSGSPIKGHILHNSVDHSTHMMLNGGEYLILINTNQQGKIEKTTIKSRNAANITRVVIDLNQVIEYYYRENDSFVEVSAHLQSQSDLIIEISLHESGTTVELGNILIQDIFSHNLYNKISIRNYGELIIYLDDSESSVEEGYSDRNDVLIPSPIAFGNQSDVIVLTPYNVEPFNEIILDFNVVRFDYYHINKTTLVVTNARYSILSGTENMLTVFLERFYTIEKMTTLQLMIGDVPMKFRQDMDKILAAQEFSQLWEDMPSAAKDLIAS</sequence>
<organism evidence="1 2">
    <name type="scientific">Romanomermis culicivorax</name>
    <name type="common">Nematode worm</name>
    <dbReference type="NCBI Taxonomy" id="13658"/>
    <lineage>
        <taxon>Eukaryota</taxon>
        <taxon>Metazoa</taxon>
        <taxon>Ecdysozoa</taxon>
        <taxon>Nematoda</taxon>
        <taxon>Enoplea</taxon>
        <taxon>Dorylaimia</taxon>
        <taxon>Mermithida</taxon>
        <taxon>Mermithoidea</taxon>
        <taxon>Mermithidae</taxon>
        <taxon>Romanomermis</taxon>
    </lineage>
</organism>
<proteinExistence type="predicted"/>
<reference evidence="2" key="1">
    <citation type="submission" date="2022-11" db="UniProtKB">
        <authorList>
            <consortium name="WormBaseParasite"/>
        </authorList>
    </citation>
    <scope>IDENTIFICATION</scope>
</reference>
<protein>
    <submittedName>
        <fullName evidence="2">Uncharacterized protein</fullName>
    </submittedName>
</protein>
<evidence type="ECO:0000313" key="2">
    <source>
        <dbReference type="WBParaSite" id="nRc.2.0.1.t29480-RA"/>
    </source>
</evidence>
<name>A0A915JT28_ROMCU</name>
<dbReference type="Proteomes" id="UP000887565">
    <property type="component" value="Unplaced"/>
</dbReference>
<dbReference type="WBParaSite" id="nRc.2.0.1.t29480-RA">
    <property type="protein sequence ID" value="nRc.2.0.1.t29480-RA"/>
    <property type="gene ID" value="nRc.2.0.1.g29480"/>
</dbReference>
<keyword evidence="1" id="KW-1185">Reference proteome</keyword>
<evidence type="ECO:0000313" key="1">
    <source>
        <dbReference type="Proteomes" id="UP000887565"/>
    </source>
</evidence>
<accession>A0A915JT28</accession>